<feature type="compositionally biased region" description="Basic and acidic residues" evidence="1">
    <location>
        <begin position="30"/>
        <end position="48"/>
    </location>
</feature>
<dbReference type="AlphaFoldDB" id="A0A6J4HNC1"/>
<proteinExistence type="predicted"/>
<name>A0A6J4HNC1_9SPHI</name>
<gene>
    <name evidence="2" type="ORF">AVDCRST_MAG56-776</name>
</gene>
<reference evidence="2" key="1">
    <citation type="submission" date="2020-02" db="EMBL/GenBank/DDBJ databases">
        <authorList>
            <person name="Meier V. D."/>
        </authorList>
    </citation>
    <scope>NUCLEOTIDE SEQUENCE</scope>
    <source>
        <strain evidence="2">AVDCRST_MAG56</strain>
    </source>
</reference>
<accession>A0A6J4HNC1</accession>
<sequence length="70" mass="8199">MSEEKENKQNENQPEETRTMGQEKPGTTMEQRKMNKDTSEDDVPRRPADQSPEELFYNDQNSDPLLAKKQ</sequence>
<feature type="region of interest" description="Disordered" evidence="1">
    <location>
        <begin position="1"/>
        <end position="70"/>
    </location>
</feature>
<organism evidence="2">
    <name type="scientific">uncultured Cytophagales bacterium</name>
    <dbReference type="NCBI Taxonomy" id="158755"/>
    <lineage>
        <taxon>Bacteria</taxon>
        <taxon>Pseudomonadati</taxon>
        <taxon>Bacteroidota</taxon>
        <taxon>Sphingobacteriia</taxon>
        <taxon>Sphingobacteriales</taxon>
        <taxon>environmental samples</taxon>
    </lineage>
</organism>
<dbReference type="EMBL" id="CADCTQ010000068">
    <property type="protein sequence ID" value="CAA9227278.1"/>
    <property type="molecule type" value="Genomic_DNA"/>
</dbReference>
<evidence type="ECO:0000256" key="1">
    <source>
        <dbReference type="SAM" id="MobiDB-lite"/>
    </source>
</evidence>
<protein>
    <submittedName>
        <fullName evidence="2">Uncharacterized protein</fullName>
    </submittedName>
</protein>
<evidence type="ECO:0000313" key="2">
    <source>
        <dbReference type="EMBL" id="CAA9227278.1"/>
    </source>
</evidence>